<dbReference type="PANTHER" id="PTHR40055">
    <property type="entry name" value="TRANSCRIPTIONAL REGULATOR YGIV-RELATED"/>
    <property type="match status" value="1"/>
</dbReference>
<keyword evidence="2" id="KW-0238">DNA-binding</keyword>
<dbReference type="GO" id="GO:0043565">
    <property type="term" value="F:sequence-specific DNA binding"/>
    <property type="evidence" value="ECO:0007669"/>
    <property type="project" value="InterPro"/>
</dbReference>
<dbReference type="SMART" id="SM00871">
    <property type="entry name" value="AraC_E_bind"/>
    <property type="match status" value="1"/>
</dbReference>
<dbReference type="InterPro" id="IPR009057">
    <property type="entry name" value="Homeodomain-like_sf"/>
</dbReference>
<dbReference type="Proteomes" id="UP000198891">
    <property type="component" value="Unassembled WGS sequence"/>
</dbReference>
<dbReference type="Gene3D" id="3.20.80.10">
    <property type="entry name" value="Regulatory factor, effector binding domain"/>
    <property type="match status" value="1"/>
</dbReference>
<sequence>MNRADYVRQVVAVSDFIYEHLDEDLDLNRLAEVAHVSPFHWHRIYRAMCGETAAATVRRLRLQRAADYLAGTTLTVREVAARSGFASTEVFSRSFSAAYGMPPAQYRSVGAHVQFRAGTGVPGPTAASGPTADDPGEPSAGSETRAVAAAAQPAAAGRHPVAIRGIEARVVATSPHRGSYLDIGRVFTRVRQELAVGGVEGRMLAVYYDDPDATDAHELRSAAGVVVAADHAVPPSLELLELPAGEYAVLSYRGPYASMHAAYTWLYGSWLPSSGRTPGDQPVVEEYLTDPATTAPGELRTDILLLLE</sequence>
<name>A0A1H3RTS7_9MICO</name>
<protein>
    <submittedName>
        <fullName evidence="6">Transcriptional regulator, AraC family</fullName>
    </submittedName>
</protein>
<proteinExistence type="predicted"/>
<gene>
    <name evidence="6" type="ORF">SAMN05216554_3070</name>
</gene>
<dbReference type="Gene3D" id="1.10.10.60">
    <property type="entry name" value="Homeodomain-like"/>
    <property type="match status" value="1"/>
</dbReference>
<dbReference type="SUPFAM" id="SSF55136">
    <property type="entry name" value="Probable bacterial effector-binding domain"/>
    <property type="match status" value="1"/>
</dbReference>
<dbReference type="PROSITE" id="PS00041">
    <property type="entry name" value="HTH_ARAC_FAMILY_1"/>
    <property type="match status" value="1"/>
</dbReference>
<dbReference type="InterPro" id="IPR018062">
    <property type="entry name" value="HTH_AraC-typ_CS"/>
</dbReference>
<feature type="region of interest" description="Disordered" evidence="4">
    <location>
        <begin position="120"/>
        <end position="149"/>
    </location>
</feature>
<dbReference type="AlphaFoldDB" id="A0A1H3RTS7"/>
<dbReference type="Pfam" id="PF12833">
    <property type="entry name" value="HTH_18"/>
    <property type="match status" value="1"/>
</dbReference>
<evidence type="ECO:0000256" key="1">
    <source>
        <dbReference type="ARBA" id="ARBA00023015"/>
    </source>
</evidence>
<evidence type="ECO:0000256" key="3">
    <source>
        <dbReference type="ARBA" id="ARBA00023163"/>
    </source>
</evidence>
<evidence type="ECO:0000256" key="2">
    <source>
        <dbReference type="ARBA" id="ARBA00023125"/>
    </source>
</evidence>
<keyword evidence="3" id="KW-0804">Transcription</keyword>
<dbReference type="InterPro" id="IPR018060">
    <property type="entry name" value="HTH_AraC"/>
</dbReference>
<evidence type="ECO:0000256" key="4">
    <source>
        <dbReference type="SAM" id="MobiDB-lite"/>
    </source>
</evidence>
<dbReference type="InterPro" id="IPR011256">
    <property type="entry name" value="Reg_factor_effector_dom_sf"/>
</dbReference>
<dbReference type="STRING" id="381665.SAMN05216554_3070"/>
<dbReference type="OrthoDB" id="161473at2"/>
<reference evidence="6 7" key="1">
    <citation type="submission" date="2016-10" db="EMBL/GenBank/DDBJ databases">
        <authorList>
            <person name="de Groot N.N."/>
        </authorList>
    </citation>
    <scope>NUCLEOTIDE SEQUENCE [LARGE SCALE GENOMIC DNA]</scope>
    <source>
        <strain evidence="6 7">CGMCC 4.3491</strain>
    </source>
</reference>
<keyword evidence="7" id="KW-1185">Reference proteome</keyword>
<dbReference type="EMBL" id="FNPZ01000003">
    <property type="protein sequence ID" value="SDZ29052.1"/>
    <property type="molecule type" value="Genomic_DNA"/>
</dbReference>
<keyword evidence="1" id="KW-0805">Transcription regulation</keyword>
<dbReference type="PANTHER" id="PTHR40055:SF1">
    <property type="entry name" value="TRANSCRIPTIONAL REGULATOR YGIV-RELATED"/>
    <property type="match status" value="1"/>
</dbReference>
<dbReference type="GO" id="GO:0003700">
    <property type="term" value="F:DNA-binding transcription factor activity"/>
    <property type="evidence" value="ECO:0007669"/>
    <property type="project" value="InterPro"/>
</dbReference>
<evidence type="ECO:0000313" key="7">
    <source>
        <dbReference type="Proteomes" id="UP000198891"/>
    </source>
</evidence>
<dbReference type="PRINTS" id="PR00032">
    <property type="entry name" value="HTHARAC"/>
</dbReference>
<feature type="domain" description="HTH araC/xylS-type" evidence="5">
    <location>
        <begin position="11"/>
        <end position="109"/>
    </location>
</feature>
<dbReference type="InterPro" id="IPR010499">
    <property type="entry name" value="AraC_E-bd"/>
</dbReference>
<evidence type="ECO:0000313" key="6">
    <source>
        <dbReference type="EMBL" id="SDZ29052.1"/>
    </source>
</evidence>
<evidence type="ECO:0000259" key="5">
    <source>
        <dbReference type="PROSITE" id="PS01124"/>
    </source>
</evidence>
<dbReference type="SUPFAM" id="SSF46689">
    <property type="entry name" value="Homeodomain-like"/>
    <property type="match status" value="2"/>
</dbReference>
<dbReference type="InterPro" id="IPR050908">
    <property type="entry name" value="SmbC-like"/>
</dbReference>
<dbReference type="RefSeq" id="WP_092555307.1">
    <property type="nucleotide sequence ID" value="NZ_FNPZ01000003.1"/>
</dbReference>
<organism evidence="6 7">
    <name type="scientific">Herbiconiux ginsengi</name>
    <dbReference type="NCBI Taxonomy" id="381665"/>
    <lineage>
        <taxon>Bacteria</taxon>
        <taxon>Bacillati</taxon>
        <taxon>Actinomycetota</taxon>
        <taxon>Actinomycetes</taxon>
        <taxon>Micrococcales</taxon>
        <taxon>Microbacteriaceae</taxon>
        <taxon>Herbiconiux</taxon>
    </lineage>
</organism>
<dbReference type="Pfam" id="PF06445">
    <property type="entry name" value="GyrI-like"/>
    <property type="match status" value="1"/>
</dbReference>
<dbReference type="InterPro" id="IPR020449">
    <property type="entry name" value="Tscrpt_reg_AraC-type_HTH"/>
</dbReference>
<accession>A0A1H3RTS7</accession>
<dbReference type="SMART" id="SM00342">
    <property type="entry name" value="HTH_ARAC"/>
    <property type="match status" value="1"/>
</dbReference>
<dbReference type="PROSITE" id="PS01124">
    <property type="entry name" value="HTH_ARAC_FAMILY_2"/>
    <property type="match status" value="1"/>
</dbReference>
<dbReference type="InterPro" id="IPR029442">
    <property type="entry name" value="GyrI-like"/>
</dbReference>